<dbReference type="EMBL" id="JANVFT010000004">
    <property type="protein sequence ID" value="KAJ4500783.1"/>
    <property type="molecule type" value="Genomic_DNA"/>
</dbReference>
<evidence type="ECO:0000256" key="6">
    <source>
        <dbReference type="ARBA" id="ARBA00023295"/>
    </source>
</evidence>
<keyword evidence="5 7" id="KW-0378">Hydrolase</keyword>
<accession>A0ABQ8VWL8</accession>
<dbReference type="Gene3D" id="3.20.20.80">
    <property type="entry name" value="Glycosidases"/>
    <property type="match status" value="1"/>
</dbReference>
<dbReference type="EC" id="3.2.1.4" evidence="3"/>
<dbReference type="Pfam" id="PF00734">
    <property type="entry name" value="CBM_1"/>
    <property type="match status" value="1"/>
</dbReference>
<comment type="catalytic activity">
    <reaction evidence="1">
        <text>Endohydrolysis of (1-&gt;4)-beta-D-glucosidic linkages in cellulose, lichenin and cereal beta-D-glucans.</text>
        <dbReference type="EC" id="3.2.1.4"/>
    </reaction>
</comment>
<dbReference type="GO" id="GO:0016787">
    <property type="term" value="F:hydrolase activity"/>
    <property type="evidence" value="ECO:0007669"/>
    <property type="project" value="UniProtKB-KW"/>
</dbReference>
<feature type="domain" description="CBM1" evidence="9">
    <location>
        <begin position="62"/>
        <end position="98"/>
    </location>
</feature>
<dbReference type="Pfam" id="PF00150">
    <property type="entry name" value="Cellulase"/>
    <property type="match status" value="1"/>
</dbReference>
<evidence type="ECO:0000256" key="5">
    <source>
        <dbReference type="ARBA" id="ARBA00022801"/>
    </source>
</evidence>
<evidence type="ECO:0000256" key="2">
    <source>
        <dbReference type="ARBA" id="ARBA00005641"/>
    </source>
</evidence>
<keyword evidence="6 7" id="KW-0326">Glycosidase</keyword>
<evidence type="ECO:0000313" key="11">
    <source>
        <dbReference type="Proteomes" id="UP001150217"/>
    </source>
</evidence>
<dbReference type="PROSITE" id="PS00562">
    <property type="entry name" value="CBM1_1"/>
    <property type="match status" value="1"/>
</dbReference>
<evidence type="ECO:0000259" key="9">
    <source>
        <dbReference type="PROSITE" id="PS51164"/>
    </source>
</evidence>
<evidence type="ECO:0000256" key="7">
    <source>
        <dbReference type="RuleBase" id="RU361153"/>
    </source>
</evidence>
<evidence type="ECO:0000256" key="4">
    <source>
        <dbReference type="ARBA" id="ARBA00022729"/>
    </source>
</evidence>
<comment type="caution">
    <text evidence="10">The sequence shown here is derived from an EMBL/GenBank/DDBJ whole genome shotgun (WGS) entry which is preliminary data.</text>
</comment>
<dbReference type="InterPro" id="IPR000254">
    <property type="entry name" value="CBD"/>
</dbReference>
<organism evidence="10 11">
    <name type="scientific">Lentinula lateritia</name>
    <dbReference type="NCBI Taxonomy" id="40482"/>
    <lineage>
        <taxon>Eukaryota</taxon>
        <taxon>Fungi</taxon>
        <taxon>Dikarya</taxon>
        <taxon>Basidiomycota</taxon>
        <taxon>Agaricomycotina</taxon>
        <taxon>Agaricomycetes</taxon>
        <taxon>Agaricomycetidae</taxon>
        <taxon>Agaricales</taxon>
        <taxon>Marasmiineae</taxon>
        <taxon>Omphalotaceae</taxon>
        <taxon>Lentinula</taxon>
    </lineage>
</organism>
<protein>
    <recommendedName>
        <fullName evidence="3">cellulase</fullName>
        <ecNumber evidence="3">3.2.1.4</ecNumber>
    </recommendedName>
</protein>
<dbReference type="InterPro" id="IPR017853">
    <property type="entry name" value="GH"/>
</dbReference>
<name>A0ABQ8VWL8_9AGAR</name>
<dbReference type="InterPro" id="IPR001547">
    <property type="entry name" value="Glyco_hydro_5"/>
</dbReference>
<comment type="similarity">
    <text evidence="2 7">Belongs to the glycosyl hydrolase 5 (cellulase A) family.</text>
</comment>
<evidence type="ECO:0000313" key="10">
    <source>
        <dbReference type="EMBL" id="KAJ4500783.1"/>
    </source>
</evidence>
<dbReference type="PANTHER" id="PTHR34142">
    <property type="entry name" value="ENDO-BETA-1,4-GLUCANASE A"/>
    <property type="match status" value="1"/>
</dbReference>
<evidence type="ECO:0000256" key="3">
    <source>
        <dbReference type="ARBA" id="ARBA00012601"/>
    </source>
</evidence>
<evidence type="ECO:0000256" key="8">
    <source>
        <dbReference type="SAM" id="MobiDB-lite"/>
    </source>
</evidence>
<gene>
    <name evidence="10" type="ORF">C8R41DRAFT_808923</name>
</gene>
<dbReference type="SMART" id="SM00236">
    <property type="entry name" value="fCBD"/>
    <property type="match status" value="1"/>
</dbReference>
<dbReference type="PROSITE" id="PS51164">
    <property type="entry name" value="CBM1_2"/>
    <property type="match status" value="1"/>
</dbReference>
<dbReference type="InterPro" id="IPR035971">
    <property type="entry name" value="CBD_sf"/>
</dbReference>
<reference evidence="10" key="1">
    <citation type="submission" date="2022-08" db="EMBL/GenBank/DDBJ databases">
        <title>A Global Phylogenomic Analysis of the Shiitake Genus Lentinula.</title>
        <authorList>
            <consortium name="DOE Joint Genome Institute"/>
            <person name="Sierra-Patev S."/>
            <person name="Min B."/>
            <person name="Naranjo-Ortiz M."/>
            <person name="Looney B."/>
            <person name="Konkel Z."/>
            <person name="Slot J.C."/>
            <person name="Sakamoto Y."/>
            <person name="Steenwyk J.L."/>
            <person name="Rokas A."/>
            <person name="Carro J."/>
            <person name="Camarero S."/>
            <person name="Ferreira P."/>
            <person name="Molpeceres G."/>
            <person name="Ruiz-Duenas F.J."/>
            <person name="Serrano A."/>
            <person name="Henrissat B."/>
            <person name="Drula E."/>
            <person name="Hughes K.W."/>
            <person name="Mata J.L."/>
            <person name="Ishikawa N.K."/>
            <person name="Vargas-Isla R."/>
            <person name="Ushijima S."/>
            <person name="Smith C.A."/>
            <person name="Ahrendt S."/>
            <person name="Andreopoulos W."/>
            <person name="He G."/>
            <person name="Labutti K."/>
            <person name="Lipzen A."/>
            <person name="Ng V."/>
            <person name="Riley R."/>
            <person name="Sandor L."/>
            <person name="Barry K."/>
            <person name="Martinez A.T."/>
            <person name="Xiao Y."/>
            <person name="Gibbons J.G."/>
            <person name="Terashima K."/>
            <person name="Grigoriev I.V."/>
            <person name="Hibbett D.S."/>
        </authorList>
    </citation>
    <scope>NUCLEOTIDE SEQUENCE</scope>
    <source>
        <strain evidence="10">RHP3577 ss4</strain>
    </source>
</reference>
<proteinExistence type="inferred from homology"/>
<keyword evidence="11" id="KW-1185">Reference proteome</keyword>
<dbReference type="SUPFAM" id="SSF57180">
    <property type="entry name" value="Cellulose-binding domain"/>
    <property type="match status" value="1"/>
</dbReference>
<feature type="region of interest" description="Disordered" evidence="8">
    <location>
        <begin position="106"/>
        <end position="133"/>
    </location>
</feature>
<dbReference type="InterPro" id="IPR018087">
    <property type="entry name" value="Glyco_hydro_5_CS"/>
</dbReference>
<dbReference type="PROSITE" id="PS00659">
    <property type="entry name" value="GLYCOSYL_HYDROL_F5"/>
    <property type="match status" value="1"/>
</dbReference>
<dbReference type="SUPFAM" id="SSF51445">
    <property type="entry name" value="(Trans)glycosidases"/>
    <property type="match status" value="1"/>
</dbReference>
<keyword evidence="4" id="KW-0732">Signal</keyword>
<sequence>MVGMGFFSEKQRIMDAYCCQAHVYKGIHRHLLEFQHLSTMRFLSAKFVSLAVSVVLSVSVRGQSPIYGQCGGIGWTGSTTCASGSSCVVSNAYYSQCLPGAVTTTAPASSTTGSTTPTSTSSGSAPSSAAGTCSGPTTKFTYFGVNESGAEFGNTVIPGVLGTDYTWPAPSSIDYFVGQGFNFFRLPFLLERLTPPATGITGPFDPNYFGNLSATVTEITSQGAFVAIEPHNYLIYNGATLSSTSDFQTFWTNLAGEFKDNDHVIFDLMNEPYQPTAQVVYEMMQAGVNGVRASGATSQLILVEGTSWTGAWTWITSGNAAAFEALTDPNDNVAIEMHQYLDSDGSGTSGTCVSNSIGASRLADATSWLQSTGIKGFLGEIGAGSNTDCIQAVFGALCSMQEAGGVWIGLSWWAAGPWWADYFTSIEPPAGAAVPSILPQALLPFL</sequence>
<dbReference type="PANTHER" id="PTHR34142:SF1">
    <property type="entry name" value="GLYCOSIDE HYDROLASE FAMILY 5 DOMAIN-CONTAINING PROTEIN"/>
    <property type="match status" value="1"/>
</dbReference>
<evidence type="ECO:0000256" key="1">
    <source>
        <dbReference type="ARBA" id="ARBA00000966"/>
    </source>
</evidence>
<dbReference type="Proteomes" id="UP001150217">
    <property type="component" value="Unassembled WGS sequence"/>
</dbReference>